<keyword evidence="2" id="KW-1185">Reference proteome</keyword>
<evidence type="ECO:0000313" key="2">
    <source>
        <dbReference type="Proteomes" id="UP001501444"/>
    </source>
</evidence>
<organism evidence="1 2">
    <name type="scientific">Dactylosporangium salmoneum</name>
    <dbReference type="NCBI Taxonomy" id="53361"/>
    <lineage>
        <taxon>Bacteria</taxon>
        <taxon>Bacillati</taxon>
        <taxon>Actinomycetota</taxon>
        <taxon>Actinomycetes</taxon>
        <taxon>Micromonosporales</taxon>
        <taxon>Micromonosporaceae</taxon>
        <taxon>Dactylosporangium</taxon>
    </lineage>
</organism>
<dbReference type="RefSeq" id="WP_344613352.1">
    <property type="nucleotide sequence ID" value="NZ_BAAARV010000025.1"/>
</dbReference>
<dbReference type="EMBL" id="BAAARV010000025">
    <property type="protein sequence ID" value="GAA2346928.1"/>
    <property type="molecule type" value="Genomic_DNA"/>
</dbReference>
<protein>
    <submittedName>
        <fullName evidence="1">Uncharacterized protein</fullName>
    </submittedName>
</protein>
<gene>
    <name evidence="1" type="ORF">GCM10010170_034030</name>
</gene>
<name>A0ABP5T9B6_9ACTN</name>
<dbReference type="Proteomes" id="UP001501444">
    <property type="component" value="Unassembled WGS sequence"/>
</dbReference>
<sequence length="257" mass="27488">MTPDLTTGDSEQPWIDVAPYQVGDTTATLTLHSPADTDPSGTSIPLDGGVETTAGGLQVLRFTTVGLVQYPAPGWWVRSWNVDGVGACQPDERFFVAPNPLAGGPLWTPARARVASYVPSRPLVPAVDGSNVDLMTFDQTTRPTGAQVDQLIADAVNWVTDETGDLDPSLYESATACAAIRAAGFVELGYPERNDPMRSTANNTSDRLLKQADQMLVKLAARNESLTGVDPDDPGAVFEIVPAYRFPPPPVYGDWTL</sequence>
<proteinExistence type="predicted"/>
<comment type="caution">
    <text evidence="1">The sequence shown here is derived from an EMBL/GenBank/DDBJ whole genome shotgun (WGS) entry which is preliminary data.</text>
</comment>
<reference evidence="2" key="1">
    <citation type="journal article" date="2019" name="Int. J. Syst. Evol. Microbiol.">
        <title>The Global Catalogue of Microorganisms (GCM) 10K type strain sequencing project: providing services to taxonomists for standard genome sequencing and annotation.</title>
        <authorList>
            <consortium name="The Broad Institute Genomics Platform"/>
            <consortium name="The Broad Institute Genome Sequencing Center for Infectious Disease"/>
            <person name="Wu L."/>
            <person name="Ma J."/>
        </authorList>
    </citation>
    <scope>NUCLEOTIDE SEQUENCE [LARGE SCALE GENOMIC DNA]</scope>
    <source>
        <strain evidence="2">JCM 3272</strain>
    </source>
</reference>
<accession>A0ABP5T9B6</accession>
<evidence type="ECO:0000313" key="1">
    <source>
        <dbReference type="EMBL" id="GAA2346928.1"/>
    </source>
</evidence>